<evidence type="ECO:0000313" key="1">
    <source>
        <dbReference type="EMBL" id="GAA3623543.1"/>
    </source>
</evidence>
<keyword evidence="2" id="KW-1185">Reference proteome</keyword>
<reference evidence="2" key="1">
    <citation type="journal article" date="2019" name="Int. J. Syst. Evol. Microbiol.">
        <title>The Global Catalogue of Microorganisms (GCM) 10K type strain sequencing project: providing services to taxonomists for standard genome sequencing and annotation.</title>
        <authorList>
            <consortium name="The Broad Institute Genomics Platform"/>
            <consortium name="The Broad Institute Genome Sequencing Center for Infectious Disease"/>
            <person name="Wu L."/>
            <person name="Ma J."/>
        </authorList>
    </citation>
    <scope>NUCLEOTIDE SEQUENCE [LARGE SCALE GENOMIC DNA]</scope>
    <source>
        <strain evidence="2">JCM 16929</strain>
    </source>
</reference>
<sequence>MTPTPKRQVRSGYQLRVNGHLDRHWSSWFAGLTLTHDDDGTTTLTGTVTEQAELHGLLTKVRDLGLTLISVTATDTTTAATPTPPTGSDTGNE</sequence>
<comment type="caution">
    <text evidence="1">The sequence shown here is derived from an EMBL/GenBank/DDBJ whole genome shotgun (WGS) entry which is preliminary data.</text>
</comment>
<evidence type="ECO:0000313" key="2">
    <source>
        <dbReference type="Proteomes" id="UP001501490"/>
    </source>
</evidence>
<name>A0ABP7A2B3_9ACTN</name>
<dbReference type="EMBL" id="BAABAB010000018">
    <property type="protein sequence ID" value="GAA3623543.1"/>
    <property type="molecule type" value="Genomic_DNA"/>
</dbReference>
<gene>
    <name evidence="1" type="ORF">GCM10022236_27410</name>
</gene>
<proteinExistence type="predicted"/>
<organism evidence="1 2">
    <name type="scientific">Microlunatus ginsengisoli</name>
    <dbReference type="NCBI Taxonomy" id="363863"/>
    <lineage>
        <taxon>Bacteria</taxon>
        <taxon>Bacillati</taxon>
        <taxon>Actinomycetota</taxon>
        <taxon>Actinomycetes</taxon>
        <taxon>Propionibacteriales</taxon>
        <taxon>Propionibacteriaceae</taxon>
        <taxon>Microlunatus</taxon>
    </lineage>
</organism>
<accession>A0ABP7A2B3</accession>
<dbReference type="RefSeq" id="WP_344805412.1">
    <property type="nucleotide sequence ID" value="NZ_BAABAB010000018.1"/>
</dbReference>
<evidence type="ECO:0008006" key="3">
    <source>
        <dbReference type="Google" id="ProtNLM"/>
    </source>
</evidence>
<protein>
    <recommendedName>
        <fullName evidence="3">BON domain-containing protein</fullName>
    </recommendedName>
</protein>
<dbReference type="Proteomes" id="UP001501490">
    <property type="component" value="Unassembled WGS sequence"/>
</dbReference>